<keyword evidence="2" id="KW-1277">Toxin-antitoxin system</keyword>
<keyword evidence="4" id="KW-0479">Metal-binding</keyword>
<dbReference type="Gene3D" id="3.40.50.1010">
    <property type="entry name" value="5'-nuclease"/>
    <property type="match status" value="1"/>
</dbReference>
<evidence type="ECO:0000256" key="4">
    <source>
        <dbReference type="ARBA" id="ARBA00022723"/>
    </source>
</evidence>
<dbReference type="GO" id="GO:0016787">
    <property type="term" value="F:hydrolase activity"/>
    <property type="evidence" value="ECO:0007669"/>
    <property type="project" value="UniProtKB-KW"/>
</dbReference>
<evidence type="ECO:0000259" key="8">
    <source>
        <dbReference type="Pfam" id="PF01850"/>
    </source>
</evidence>
<dbReference type="PANTHER" id="PTHR33653:SF1">
    <property type="entry name" value="RIBONUCLEASE VAPC2"/>
    <property type="match status" value="1"/>
</dbReference>
<evidence type="ECO:0000256" key="7">
    <source>
        <dbReference type="ARBA" id="ARBA00038093"/>
    </source>
</evidence>
<keyword evidence="10" id="KW-1185">Reference proteome</keyword>
<dbReference type="AlphaFoldDB" id="A0A178MA90"/>
<evidence type="ECO:0000256" key="5">
    <source>
        <dbReference type="ARBA" id="ARBA00022801"/>
    </source>
</evidence>
<organism evidence="9 10">
    <name type="scientific">Magnetospirillum moscoviense</name>
    <dbReference type="NCBI Taxonomy" id="1437059"/>
    <lineage>
        <taxon>Bacteria</taxon>
        <taxon>Pseudomonadati</taxon>
        <taxon>Pseudomonadota</taxon>
        <taxon>Alphaproteobacteria</taxon>
        <taxon>Rhodospirillales</taxon>
        <taxon>Rhodospirillaceae</taxon>
        <taxon>Magnetospirillum</taxon>
    </lineage>
</organism>
<reference evidence="9 10" key="1">
    <citation type="submission" date="2016-04" db="EMBL/GenBank/DDBJ databases">
        <title>Draft genome sequence of freshwater magnetotactic bacteria Magnetospirillum marisnigri SP-1 and Magnetospirillum moscoviense BB-1.</title>
        <authorList>
            <person name="Koziaeva V."/>
            <person name="Dziuba M.V."/>
            <person name="Ivanov T.M."/>
            <person name="Kuznetsov B."/>
            <person name="Grouzdev D.S."/>
        </authorList>
    </citation>
    <scope>NUCLEOTIDE SEQUENCE [LARGE SCALE GENOMIC DNA]</scope>
    <source>
        <strain evidence="9 10">BB-1</strain>
    </source>
</reference>
<evidence type="ECO:0000256" key="2">
    <source>
        <dbReference type="ARBA" id="ARBA00022649"/>
    </source>
</evidence>
<dbReference type="SUPFAM" id="SSF88723">
    <property type="entry name" value="PIN domain-like"/>
    <property type="match status" value="1"/>
</dbReference>
<evidence type="ECO:0000256" key="3">
    <source>
        <dbReference type="ARBA" id="ARBA00022722"/>
    </source>
</evidence>
<name>A0A178MA90_9PROT</name>
<dbReference type="InterPro" id="IPR002716">
    <property type="entry name" value="PIN_dom"/>
</dbReference>
<dbReference type="RefSeq" id="WP_068504343.1">
    <property type="nucleotide sequence ID" value="NZ_LWQU01000190.1"/>
</dbReference>
<keyword evidence="5" id="KW-0378">Hydrolase</keyword>
<evidence type="ECO:0000313" key="10">
    <source>
        <dbReference type="Proteomes" id="UP000078543"/>
    </source>
</evidence>
<evidence type="ECO:0000313" key="9">
    <source>
        <dbReference type="EMBL" id="OAN44965.1"/>
    </source>
</evidence>
<dbReference type="InterPro" id="IPR050556">
    <property type="entry name" value="Type_II_TA_system_RNase"/>
</dbReference>
<sequence>MTATYLLDTNVISELARQQPDAGVEAQILAHERNCAIAAPTVEELAYGVARLPASRKRDMLDRWLEAVVARFILLPYDPRCALWLGRERARLTAIGKPAPRADGEIASIAVINDLVLVTRNVADFRDFSGLKQENWFGT</sequence>
<feature type="domain" description="PIN" evidence="8">
    <location>
        <begin position="5"/>
        <end position="121"/>
    </location>
</feature>
<keyword evidence="6" id="KW-0460">Magnesium</keyword>
<protein>
    <recommendedName>
        <fullName evidence="8">PIN domain-containing protein</fullName>
    </recommendedName>
</protein>
<proteinExistence type="inferred from homology"/>
<comment type="caution">
    <text evidence="9">The sequence shown here is derived from an EMBL/GenBank/DDBJ whole genome shotgun (WGS) entry which is preliminary data.</text>
</comment>
<dbReference type="EMBL" id="LWQU01000190">
    <property type="protein sequence ID" value="OAN44965.1"/>
    <property type="molecule type" value="Genomic_DNA"/>
</dbReference>
<dbReference type="Proteomes" id="UP000078543">
    <property type="component" value="Unassembled WGS sequence"/>
</dbReference>
<dbReference type="CDD" id="cd18747">
    <property type="entry name" value="PIN_VapC4-5_FitB-like"/>
    <property type="match status" value="1"/>
</dbReference>
<comment type="similarity">
    <text evidence="7">Belongs to the PINc/VapC protein family.</text>
</comment>
<comment type="cofactor">
    <cofactor evidence="1">
        <name>Mg(2+)</name>
        <dbReference type="ChEBI" id="CHEBI:18420"/>
    </cofactor>
</comment>
<dbReference type="GO" id="GO:0004518">
    <property type="term" value="F:nuclease activity"/>
    <property type="evidence" value="ECO:0007669"/>
    <property type="project" value="UniProtKB-KW"/>
</dbReference>
<dbReference type="GO" id="GO:0046872">
    <property type="term" value="F:metal ion binding"/>
    <property type="evidence" value="ECO:0007669"/>
    <property type="project" value="UniProtKB-KW"/>
</dbReference>
<keyword evidence="3" id="KW-0540">Nuclease</keyword>
<dbReference type="InterPro" id="IPR029060">
    <property type="entry name" value="PIN-like_dom_sf"/>
</dbReference>
<dbReference type="STRING" id="1437059.A6A05_17190"/>
<accession>A0A178MA90</accession>
<evidence type="ECO:0000256" key="6">
    <source>
        <dbReference type="ARBA" id="ARBA00022842"/>
    </source>
</evidence>
<gene>
    <name evidence="9" type="ORF">A6A05_17190</name>
</gene>
<dbReference type="Pfam" id="PF01850">
    <property type="entry name" value="PIN"/>
    <property type="match status" value="1"/>
</dbReference>
<evidence type="ECO:0000256" key="1">
    <source>
        <dbReference type="ARBA" id="ARBA00001946"/>
    </source>
</evidence>
<dbReference type="PANTHER" id="PTHR33653">
    <property type="entry name" value="RIBONUCLEASE VAPC2"/>
    <property type="match status" value="1"/>
</dbReference>